<dbReference type="EMBL" id="DAATZT010000023">
    <property type="protein sequence ID" value="HAF0796640.1"/>
    <property type="molecule type" value="Genomic_DNA"/>
</dbReference>
<evidence type="ECO:0000313" key="1">
    <source>
        <dbReference type="EMBL" id="HAF0796640.1"/>
    </source>
</evidence>
<protein>
    <submittedName>
        <fullName evidence="1">Uncharacterized protein</fullName>
    </submittedName>
</protein>
<name>A0A741LJK0_SALEB</name>
<sequence>MFLKSEMSGGWPPSAPDQLALSSRRAPLRQGSCCAPASLRRTPAGFGPYG</sequence>
<organism evidence="1">
    <name type="scientific">Salmonella enterica subsp. enterica serovar Java</name>
    <dbReference type="NCBI Taxonomy" id="224729"/>
    <lineage>
        <taxon>Bacteria</taxon>
        <taxon>Pseudomonadati</taxon>
        <taxon>Pseudomonadota</taxon>
        <taxon>Gammaproteobacteria</taxon>
        <taxon>Enterobacterales</taxon>
        <taxon>Enterobacteriaceae</taxon>
        <taxon>Salmonella</taxon>
    </lineage>
</organism>
<gene>
    <name evidence="1" type="ORF">G9W11_003397</name>
</gene>
<dbReference type="AlphaFoldDB" id="A0A741LJK0"/>
<reference evidence="1" key="1">
    <citation type="journal article" date="2018" name="Genome Biol.">
        <title>SKESA: strategic k-mer extension for scrupulous assemblies.</title>
        <authorList>
            <person name="Souvorov A."/>
            <person name="Agarwala R."/>
            <person name="Lipman D.J."/>
        </authorList>
    </citation>
    <scope>NUCLEOTIDE SEQUENCE</scope>
    <source>
        <strain evidence="1">11-2590</strain>
    </source>
</reference>
<accession>A0A741LJK0</accession>
<comment type="caution">
    <text evidence="1">The sequence shown here is derived from an EMBL/GenBank/DDBJ whole genome shotgun (WGS) entry which is preliminary data.</text>
</comment>
<proteinExistence type="predicted"/>
<reference evidence="1" key="2">
    <citation type="submission" date="2018-07" db="EMBL/GenBank/DDBJ databases">
        <authorList>
            <consortium name="NCBI Pathogen Detection Project"/>
        </authorList>
    </citation>
    <scope>NUCLEOTIDE SEQUENCE</scope>
    <source>
        <strain evidence="1">11-2590</strain>
    </source>
</reference>